<evidence type="ECO:0000313" key="1">
    <source>
        <dbReference type="EnsemblPlants" id="OGLUM05G11460.1"/>
    </source>
</evidence>
<organism evidence="1">
    <name type="scientific">Oryza glumipatula</name>
    <dbReference type="NCBI Taxonomy" id="40148"/>
    <lineage>
        <taxon>Eukaryota</taxon>
        <taxon>Viridiplantae</taxon>
        <taxon>Streptophyta</taxon>
        <taxon>Embryophyta</taxon>
        <taxon>Tracheophyta</taxon>
        <taxon>Spermatophyta</taxon>
        <taxon>Magnoliopsida</taxon>
        <taxon>Liliopsida</taxon>
        <taxon>Poales</taxon>
        <taxon>Poaceae</taxon>
        <taxon>BOP clade</taxon>
        <taxon>Oryzoideae</taxon>
        <taxon>Oryzeae</taxon>
        <taxon>Oryzinae</taxon>
        <taxon>Oryza</taxon>
    </lineage>
</organism>
<dbReference type="Proteomes" id="UP000026961">
    <property type="component" value="Chromosome 5"/>
</dbReference>
<dbReference type="STRING" id="40148.A0A0D9ZX35"/>
<evidence type="ECO:0000313" key="2">
    <source>
        <dbReference type="Proteomes" id="UP000026961"/>
    </source>
</evidence>
<dbReference type="Gramene" id="OGLUM05G11460.1">
    <property type="protein sequence ID" value="OGLUM05G11460.1"/>
    <property type="gene ID" value="OGLUM05G11460"/>
</dbReference>
<dbReference type="HOGENOM" id="CLU_2310478_0_0_1"/>
<keyword evidence="2" id="KW-1185">Reference proteome</keyword>
<proteinExistence type="predicted"/>
<reference evidence="1" key="2">
    <citation type="submission" date="2018-05" db="EMBL/GenBank/DDBJ databases">
        <title>OgluRS3 (Oryza glumaepatula Reference Sequence Version 3).</title>
        <authorList>
            <person name="Zhang J."/>
            <person name="Kudrna D."/>
            <person name="Lee S."/>
            <person name="Talag J."/>
            <person name="Welchert J."/>
            <person name="Wing R.A."/>
        </authorList>
    </citation>
    <scope>NUCLEOTIDE SEQUENCE [LARGE SCALE GENOMIC DNA]</scope>
</reference>
<dbReference type="AlphaFoldDB" id="A0A0D9ZX35"/>
<dbReference type="EnsemblPlants" id="OGLUM05G11460.1">
    <property type="protein sequence ID" value="OGLUM05G11460.1"/>
    <property type="gene ID" value="OGLUM05G11460"/>
</dbReference>
<protein>
    <submittedName>
        <fullName evidence="1">Uncharacterized protein</fullName>
    </submittedName>
</protein>
<sequence>MARPTVTHVEFQLWVAAASSSASPPERLCFPKTSSIADWEGRWRRKGPHRYMKTGCVALVLCFNISVDPPDVIKISSFARCHDSAPARDAVARSRARREG</sequence>
<reference evidence="1" key="1">
    <citation type="submission" date="2015-04" db="UniProtKB">
        <authorList>
            <consortium name="EnsemblPlants"/>
        </authorList>
    </citation>
    <scope>IDENTIFICATION</scope>
</reference>
<name>A0A0D9ZX35_9ORYZ</name>
<accession>A0A0D9ZX35</accession>